<accession>A0A423T496</accession>
<feature type="transmembrane region" description="Helical" evidence="6">
    <location>
        <begin position="224"/>
        <end position="244"/>
    </location>
</feature>
<feature type="compositionally biased region" description="Low complexity" evidence="5">
    <location>
        <begin position="450"/>
        <end position="465"/>
    </location>
</feature>
<keyword evidence="9" id="KW-1185">Reference proteome</keyword>
<dbReference type="PROSITE" id="PS50850">
    <property type="entry name" value="MFS"/>
    <property type="match status" value="1"/>
</dbReference>
<feature type="compositionally biased region" description="Basic and acidic residues" evidence="5">
    <location>
        <begin position="122"/>
        <end position="134"/>
    </location>
</feature>
<dbReference type="STRING" id="6689.A0A423T496"/>
<reference evidence="8 9" key="2">
    <citation type="submission" date="2019-01" db="EMBL/GenBank/DDBJ databases">
        <title>The decoding of complex shrimp genome reveals the adaptation for benthos swimmer, frequently molting mechanism and breeding impact on genome.</title>
        <authorList>
            <person name="Sun Y."/>
            <person name="Gao Y."/>
            <person name="Yu Y."/>
        </authorList>
    </citation>
    <scope>NUCLEOTIDE SEQUENCE [LARGE SCALE GENOMIC DNA]</scope>
    <source>
        <tissue evidence="8">Muscle</tissue>
    </source>
</reference>
<organism evidence="8 9">
    <name type="scientific">Penaeus vannamei</name>
    <name type="common">Whiteleg shrimp</name>
    <name type="synonym">Litopenaeus vannamei</name>
    <dbReference type="NCBI Taxonomy" id="6689"/>
    <lineage>
        <taxon>Eukaryota</taxon>
        <taxon>Metazoa</taxon>
        <taxon>Ecdysozoa</taxon>
        <taxon>Arthropoda</taxon>
        <taxon>Crustacea</taxon>
        <taxon>Multicrustacea</taxon>
        <taxon>Malacostraca</taxon>
        <taxon>Eumalacostraca</taxon>
        <taxon>Eucarida</taxon>
        <taxon>Decapoda</taxon>
        <taxon>Dendrobranchiata</taxon>
        <taxon>Penaeoidea</taxon>
        <taxon>Penaeidae</taxon>
        <taxon>Penaeus</taxon>
    </lineage>
</organism>
<dbReference type="Pfam" id="PF00083">
    <property type="entry name" value="Sugar_tr"/>
    <property type="match status" value="1"/>
</dbReference>
<feature type="compositionally biased region" description="Pro residues" evidence="5">
    <location>
        <begin position="63"/>
        <end position="75"/>
    </location>
</feature>
<proteinExistence type="predicted"/>
<feature type="region of interest" description="Disordered" evidence="5">
    <location>
        <begin position="448"/>
        <end position="512"/>
    </location>
</feature>
<comment type="subcellular location">
    <subcellularLocation>
        <location evidence="1">Membrane</location>
        <topology evidence="1">Multi-pass membrane protein</topology>
    </subcellularLocation>
</comment>
<gene>
    <name evidence="8" type="ORF">C7M84_010389</name>
</gene>
<evidence type="ECO:0000313" key="8">
    <source>
        <dbReference type="EMBL" id="ROT71284.1"/>
    </source>
</evidence>
<feature type="transmembrane region" description="Helical" evidence="6">
    <location>
        <begin position="421"/>
        <end position="442"/>
    </location>
</feature>
<keyword evidence="3 6" id="KW-1133">Transmembrane helix</keyword>
<dbReference type="GO" id="GO:0022857">
    <property type="term" value="F:transmembrane transporter activity"/>
    <property type="evidence" value="ECO:0007669"/>
    <property type="project" value="InterPro"/>
</dbReference>
<dbReference type="Gene3D" id="1.20.1250.20">
    <property type="entry name" value="MFS general substrate transporter like domains"/>
    <property type="match status" value="1"/>
</dbReference>
<dbReference type="PANTHER" id="PTHR48021">
    <property type="match status" value="1"/>
</dbReference>
<feature type="compositionally biased region" description="Basic and acidic residues" evidence="5">
    <location>
        <begin position="81"/>
        <end position="90"/>
    </location>
</feature>
<evidence type="ECO:0000256" key="6">
    <source>
        <dbReference type="SAM" id="Phobius"/>
    </source>
</evidence>
<comment type="caution">
    <text evidence="8">The sequence shown here is derived from an EMBL/GenBank/DDBJ whole genome shotgun (WGS) entry which is preliminary data.</text>
</comment>
<dbReference type="InterPro" id="IPR050549">
    <property type="entry name" value="MFS_Trehalose_Transporter"/>
</dbReference>
<dbReference type="PROSITE" id="PS00217">
    <property type="entry name" value="SUGAR_TRANSPORT_2"/>
    <property type="match status" value="1"/>
</dbReference>
<dbReference type="AlphaFoldDB" id="A0A423T496"/>
<feature type="region of interest" description="Disordered" evidence="5">
    <location>
        <begin position="60"/>
        <end position="160"/>
    </location>
</feature>
<protein>
    <submittedName>
        <fullName evidence="8">Putative facilitated trehalose transporter Tret1-2-like isoform X1</fullName>
    </submittedName>
</protein>
<feature type="compositionally biased region" description="Polar residues" evidence="5">
    <location>
        <begin position="136"/>
        <end position="149"/>
    </location>
</feature>
<evidence type="ECO:0000256" key="2">
    <source>
        <dbReference type="ARBA" id="ARBA00022692"/>
    </source>
</evidence>
<evidence type="ECO:0000313" key="9">
    <source>
        <dbReference type="Proteomes" id="UP000283509"/>
    </source>
</evidence>
<feature type="transmembrane region" description="Helical" evidence="6">
    <location>
        <begin position="338"/>
        <end position="357"/>
    </location>
</feature>
<dbReference type="Proteomes" id="UP000283509">
    <property type="component" value="Unassembled WGS sequence"/>
</dbReference>
<sequence>MPPPLSRTIIVRKLHPPKEVTGQPRHLASLPRRRRSELLLMRQVTQPHRRRCQVRVKFSLPAHTPPPSPPSPSPSAPECWSESRPRDGNREGGLLPFSRTRCQSCEPHAQGSHTTKIGVSEARMEANERERDEDSPSVTTNSQKPTSPAGNPESDGAGRAERNVKARRITQYLAATAACLGAACSGAVMGFSAPAGPQLIRNASDSSQNDSDADNALMLTSLEYSWFSSLPNLAAAAVGPFAGLAMNKIGRRGTMLASVAPFVAGWVLICLAGDLWTLLAGRLVTGFTMGTMSVVCPTFIGEFATPDVRGLLGSGFQLFATLGLLGVYVVGSAVEWRVLAGTCVSVPLLFGLASLFIQESPSFLLQKGRDSQAEKSLRWYRGSDYNVKAELEATKKNLQELQAGGRVGLRGLGRPCVLRPLLVSLGLMFFQQLCGIINAISLQRQHRFPGQRQQDGQGRQQCGRGSDAGARDSLGILPDGPHRQEGPSAPFLRGHDPRPGGPGRLFCPKGSV</sequence>
<dbReference type="InterPro" id="IPR005829">
    <property type="entry name" value="Sugar_transporter_CS"/>
</dbReference>
<feature type="domain" description="Major facilitator superfamily (MFS) profile" evidence="7">
    <location>
        <begin position="170"/>
        <end position="512"/>
    </location>
</feature>
<feature type="transmembrane region" description="Helical" evidence="6">
    <location>
        <begin position="172"/>
        <end position="193"/>
    </location>
</feature>
<evidence type="ECO:0000259" key="7">
    <source>
        <dbReference type="PROSITE" id="PS50850"/>
    </source>
</evidence>
<feature type="transmembrane region" description="Helical" evidence="6">
    <location>
        <begin position="311"/>
        <end position="331"/>
    </location>
</feature>
<evidence type="ECO:0000256" key="4">
    <source>
        <dbReference type="ARBA" id="ARBA00023136"/>
    </source>
</evidence>
<dbReference type="SUPFAM" id="SSF103473">
    <property type="entry name" value="MFS general substrate transporter"/>
    <property type="match status" value="1"/>
</dbReference>
<evidence type="ECO:0000256" key="5">
    <source>
        <dbReference type="SAM" id="MobiDB-lite"/>
    </source>
</evidence>
<dbReference type="OrthoDB" id="6612291at2759"/>
<name>A0A423T496_PENVA</name>
<feature type="transmembrane region" description="Helical" evidence="6">
    <location>
        <begin position="256"/>
        <end position="279"/>
    </location>
</feature>
<dbReference type="PANTHER" id="PTHR48021:SF1">
    <property type="entry name" value="GH07001P-RELATED"/>
    <property type="match status" value="1"/>
</dbReference>
<keyword evidence="2 6" id="KW-0812">Transmembrane</keyword>
<evidence type="ECO:0000256" key="3">
    <source>
        <dbReference type="ARBA" id="ARBA00022989"/>
    </source>
</evidence>
<dbReference type="InterPro" id="IPR036259">
    <property type="entry name" value="MFS_trans_sf"/>
</dbReference>
<dbReference type="GO" id="GO:0016020">
    <property type="term" value="C:membrane"/>
    <property type="evidence" value="ECO:0007669"/>
    <property type="project" value="UniProtKB-SubCell"/>
</dbReference>
<dbReference type="InterPro" id="IPR005828">
    <property type="entry name" value="MFS_sugar_transport-like"/>
</dbReference>
<evidence type="ECO:0000256" key="1">
    <source>
        <dbReference type="ARBA" id="ARBA00004141"/>
    </source>
</evidence>
<keyword evidence="4 6" id="KW-0472">Membrane</keyword>
<reference evidence="8 9" key="1">
    <citation type="submission" date="2018-04" db="EMBL/GenBank/DDBJ databases">
        <authorList>
            <person name="Zhang X."/>
            <person name="Yuan J."/>
            <person name="Li F."/>
            <person name="Xiang J."/>
        </authorList>
    </citation>
    <scope>NUCLEOTIDE SEQUENCE [LARGE SCALE GENOMIC DNA]</scope>
    <source>
        <tissue evidence="8">Muscle</tissue>
    </source>
</reference>
<dbReference type="EMBL" id="QCYY01002315">
    <property type="protein sequence ID" value="ROT71284.1"/>
    <property type="molecule type" value="Genomic_DNA"/>
</dbReference>
<dbReference type="InterPro" id="IPR020846">
    <property type="entry name" value="MFS_dom"/>
</dbReference>